<protein>
    <recommendedName>
        <fullName evidence="3">Aminotransferase-like plant mobile domain-containing protein</fullName>
    </recommendedName>
</protein>
<dbReference type="PANTHER" id="PTHR46033">
    <property type="entry name" value="PROTEIN MAIN-LIKE 2"/>
    <property type="match status" value="1"/>
</dbReference>
<accession>A0A8I6XWT6</accession>
<feature type="region of interest" description="Disordered" evidence="2">
    <location>
        <begin position="492"/>
        <end position="533"/>
    </location>
</feature>
<dbReference type="Pfam" id="PF10536">
    <property type="entry name" value="PMD"/>
    <property type="match status" value="1"/>
</dbReference>
<evidence type="ECO:0000313" key="4">
    <source>
        <dbReference type="EnsemblPlants" id="HORVU.MOREX.r3.5HG0513640.1"/>
    </source>
</evidence>
<dbReference type="InterPro" id="IPR044824">
    <property type="entry name" value="MAIN-like"/>
</dbReference>
<evidence type="ECO:0000256" key="1">
    <source>
        <dbReference type="SAM" id="Coils"/>
    </source>
</evidence>
<reference evidence="5" key="1">
    <citation type="journal article" date="2012" name="Nature">
        <title>A physical, genetic and functional sequence assembly of the barley genome.</title>
        <authorList>
            <consortium name="The International Barley Genome Sequencing Consortium"/>
            <person name="Mayer K.F."/>
            <person name="Waugh R."/>
            <person name="Brown J.W."/>
            <person name="Schulman A."/>
            <person name="Langridge P."/>
            <person name="Platzer M."/>
            <person name="Fincher G.B."/>
            <person name="Muehlbauer G.J."/>
            <person name="Sato K."/>
            <person name="Close T.J."/>
            <person name="Wise R.P."/>
            <person name="Stein N."/>
        </authorList>
    </citation>
    <scope>NUCLEOTIDE SEQUENCE [LARGE SCALE GENOMIC DNA]</scope>
    <source>
        <strain evidence="5">cv. Morex</strain>
    </source>
</reference>
<reference evidence="4" key="2">
    <citation type="submission" date="2020-10" db="EMBL/GenBank/DDBJ databases">
        <authorList>
            <person name="Scholz U."/>
            <person name="Mascher M."/>
            <person name="Fiebig A."/>
        </authorList>
    </citation>
    <scope>NUCLEOTIDE SEQUENCE [LARGE SCALE GENOMIC DNA]</scope>
    <source>
        <strain evidence="4">cv. Morex</strain>
    </source>
</reference>
<feature type="coiled-coil region" evidence="1">
    <location>
        <begin position="837"/>
        <end position="868"/>
    </location>
</feature>
<reference evidence="4" key="3">
    <citation type="submission" date="2022-01" db="UniProtKB">
        <authorList>
            <consortium name="EnsemblPlants"/>
        </authorList>
    </citation>
    <scope>IDENTIFICATION</scope>
    <source>
        <strain evidence="4">subsp. vulgare</strain>
    </source>
</reference>
<dbReference type="RefSeq" id="XP_044985013.1">
    <property type="nucleotide sequence ID" value="XM_045129078.1"/>
</dbReference>
<dbReference type="KEGG" id="hvg:123452431"/>
<dbReference type="GO" id="GO:0010073">
    <property type="term" value="P:meristem maintenance"/>
    <property type="evidence" value="ECO:0007669"/>
    <property type="project" value="InterPro"/>
</dbReference>
<dbReference type="EnsemblPlants" id="HORVU.MOREX.r3.5HG0513640.1">
    <property type="protein sequence ID" value="HORVU.MOREX.r3.5HG0513640.1"/>
    <property type="gene ID" value="HORVU.MOREX.r3.5HG0513640"/>
</dbReference>
<dbReference type="AlphaFoldDB" id="A0A8I6XWT6"/>
<dbReference type="GeneID" id="123452431"/>
<feature type="compositionally biased region" description="Basic and acidic residues" evidence="2">
    <location>
        <begin position="514"/>
        <end position="533"/>
    </location>
</feature>
<keyword evidence="1" id="KW-0175">Coiled coil</keyword>
<evidence type="ECO:0000313" key="5">
    <source>
        <dbReference type="Proteomes" id="UP000011116"/>
    </source>
</evidence>
<dbReference type="OrthoDB" id="1572276at2759"/>
<dbReference type="Gramene" id="HORVU.MOREX.r2.5HG0426770.1">
    <property type="protein sequence ID" value="HORVU.MOREX.r2.5HG0426770.1"/>
    <property type="gene ID" value="HORVU.MOREX.r2.5HG0426770"/>
</dbReference>
<dbReference type="InterPro" id="IPR019557">
    <property type="entry name" value="AminoTfrase-like_pln_mobile"/>
</dbReference>
<keyword evidence="5" id="KW-1185">Reference proteome</keyword>
<sequence length="877" mass="96767">MSSDGELRDLLVQESTTAIVSGVDPSLPTARSAHFLLPRAGGAGLPALPSPPRNAGPVLADELPVEWTGWPSCSDLWRRWVAKLRPRHERLWRKLGILDGVLATIGRVRRDEALLFQLAGFWSGETNTFVFPWGEATVTLEDMSVLGGLPLLGKPMWSRLSDELRGDVDALKAARIALNRSKSKKAKCALWVKRFIEGPTTEAADAGAASDGDGRAEAEAAALLEHGAFLAMWLSRYVLPAQPFDVVREDVLPLAARLARGRCSALAPAVLAHIYNDLSALSHHLNSGKSHQPLVAGAPLHILQLWVWERFPELRPAINSHGGDPGMPRAAKWHDIRKPLDPGYIHAVFMSPEEFIWRPHGGTSFALPQEPQGTCGRWVHCHEVATSKELQSFAQCLRPCELVGMQCFEQYCPHRVARQLGFDQDVPGTVARANSSRKMAWATYKMRPENASFSVPQRDPGMTVEYARWWTLYSSACDVAVADAARMKQLNAAVSPRKRKADDGLSLSPRKRKADGGQRQDTETHVLEDGETKQISETVKDLVPRWAGKGRRRVIPRRVAEKALSDSEPVLVSSVDKPLSLCGPVTNNDHFEEQASGSVILHDEKILSSEHGEVEGAESATSNKCIAPAIGVDVYSNLPDIPAISDNESDDISGQESEASAIYMELPKLTIETSNSDQPDEEEHVVTIRIDEQDCSESKDIMVQINCDYELPTVPSDGTLRQVPVKVAHVIHVQTNVNVLEGCIDEVQTRNVMQESDQGAKVDRENPTAFKGNNDASSNGLVYGNTELVKRAICTKTLCYLRPSMRVKDAQHRDSRATNAGQVIFQPGWEVGTMEMIREASEAREAENVELETMIDRVKKQIVALKVQIRDRRTHEI</sequence>
<proteinExistence type="predicted"/>
<evidence type="ECO:0000256" key="2">
    <source>
        <dbReference type="SAM" id="MobiDB-lite"/>
    </source>
</evidence>
<feature type="region of interest" description="Disordered" evidence="2">
    <location>
        <begin position="754"/>
        <end position="773"/>
    </location>
</feature>
<dbReference type="Gramene" id="HORVU.MOREX.r3.5HG0513640.1">
    <property type="protein sequence ID" value="HORVU.MOREX.r3.5HG0513640.1"/>
    <property type="gene ID" value="HORVU.MOREX.r3.5HG0513640"/>
</dbReference>
<dbReference type="SMR" id="A0A8I6XWT6"/>
<organism evidence="4 5">
    <name type="scientific">Hordeum vulgare subsp. vulgare</name>
    <name type="common">Domesticated barley</name>
    <dbReference type="NCBI Taxonomy" id="112509"/>
    <lineage>
        <taxon>Eukaryota</taxon>
        <taxon>Viridiplantae</taxon>
        <taxon>Streptophyta</taxon>
        <taxon>Embryophyta</taxon>
        <taxon>Tracheophyta</taxon>
        <taxon>Spermatophyta</taxon>
        <taxon>Magnoliopsida</taxon>
        <taxon>Liliopsida</taxon>
        <taxon>Poales</taxon>
        <taxon>Poaceae</taxon>
        <taxon>BOP clade</taxon>
        <taxon>Pooideae</taxon>
        <taxon>Triticodae</taxon>
        <taxon>Triticeae</taxon>
        <taxon>Hordeinae</taxon>
        <taxon>Hordeum</taxon>
    </lineage>
</organism>
<name>A0A8I6XWT6_HORVV</name>
<dbReference type="Proteomes" id="UP000011116">
    <property type="component" value="Chromosome 5H"/>
</dbReference>
<gene>
    <name evidence="4" type="primary">LOC123452431</name>
</gene>
<evidence type="ECO:0000259" key="3">
    <source>
        <dbReference type="Pfam" id="PF10536"/>
    </source>
</evidence>
<dbReference type="PANTHER" id="PTHR46033:SF81">
    <property type="entry name" value="AMINOTRANSFERASE-LIKE PLANT MOBILE DOMAIN-CONTAINING PROTEIN"/>
    <property type="match status" value="1"/>
</dbReference>
<feature type="domain" description="Aminotransferase-like plant mobile" evidence="3">
    <location>
        <begin position="96"/>
        <end position="470"/>
    </location>
</feature>